<comment type="caution">
    <text evidence="4">The sequence shown here is derived from an EMBL/GenBank/DDBJ whole genome shotgun (WGS) entry which is preliminary data.</text>
</comment>
<keyword evidence="3" id="KW-0963">Cytoplasm</keyword>
<dbReference type="EMBL" id="BJTG01000001">
    <property type="protein sequence ID" value="GEJ55448.1"/>
    <property type="molecule type" value="Genomic_DNA"/>
</dbReference>
<dbReference type="PANTHER" id="PTHR33620:SF1">
    <property type="entry name" value="UREASE ACCESSORY PROTEIN F"/>
    <property type="match status" value="1"/>
</dbReference>
<name>A0A7I9VH28_9BACT</name>
<dbReference type="Proteomes" id="UP000503640">
    <property type="component" value="Unassembled WGS sequence"/>
</dbReference>
<dbReference type="AlphaFoldDB" id="A0A7I9VH28"/>
<comment type="subunit">
    <text evidence="3">UreD, UreF and UreG form a complex that acts as a GTP-hydrolysis-dependent molecular chaperone, activating the urease apoprotein by helping to assemble the nickel containing metallocenter of UreC. The UreE protein probably delivers the nickel.</text>
</comment>
<dbReference type="Gene3D" id="1.10.4190.10">
    <property type="entry name" value="Urease accessory protein UreF"/>
    <property type="match status" value="1"/>
</dbReference>
<dbReference type="PANTHER" id="PTHR33620">
    <property type="entry name" value="UREASE ACCESSORY PROTEIN F"/>
    <property type="match status" value="1"/>
</dbReference>
<dbReference type="InterPro" id="IPR038277">
    <property type="entry name" value="UreF_sf"/>
</dbReference>
<keyword evidence="1 3" id="KW-0996">Nickel insertion</keyword>
<dbReference type="GO" id="GO:0016151">
    <property type="term" value="F:nickel cation binding"/>
    <property type="evidence" value="ECO:0007669"/>
    <property type="project" value="UniProtKB-UniRule"/>
</dbReference>
<dbReference type="Pfam" id="PF01730">
    <property type="entry name" value="UreF"/>
    <property type="match status" value="1"/>
</dbReference>
<reference evidence="5" key="1">
    <citation type="journal article" date="2020" name="Appl. Environ. Microbiol.">
        <title>Diazotrophic Anaeromyxobacter Isolates from Soils.</title>
        <authorList>
            <person name="Masuda Y."/>
            <person name="Yamanaka H."/>
            <person name="Xu Z.X."/>
            <person name="Shiratori Y."/>
            <person name="Aono T."/>
            <person name="Amachi S."/>
            <person name="Senoo K."/>
            <person name="Itoh H."/>
        </authorList>
    </citation>
    <scope>NUCLEOTIDE SEQUENCE [LARGE SCALE GENOMIC DNA]</scope>
    <source>
        <strain evidence="5">R267</strain>
    </source>
</reference>
<proteinExistence type="inferred from homology"/>
<evidence type="ECO:0000256" key="1">
    <source>
        <dbReference type="ARBA" id="ARBA00022988"/>
    </source>
</evidence>
<dbReference type="InterPro" id="IPR002639">
    <property type="entry name" value="UreF"/>
</dbReference>
<gene>
    <name evidence="3 4" type="primary">ureF</name>
    <name evidence="4" type="ORF">AMYX_01890</name>
</gene>
<comment type="function">
    <text evidence="3">Required for maturation of urease via the functional incorporation of the urease nickel metallocenter.</text>
</comment>
<keyword evidence="5" id="KW-1185">Reference proteome</keyword>
<dbReference type="PIRSF" id="PIRSF009467">
    <property type="entry name" value="Ureas_acces_UreF"/>
    <property type="match status" value="1"/>
</dbReference>
<keyword evidence="2 3" id="KW-0143">Chaperone</keyword>
<accession>A0A7I9VH28</accession>
<protein>
    <recommendedName>
        <fullName evidence="3">Urease accessory protein UreF</fullName>
    </recommendedName>
</protein>
<organism evidence="4 5">
    <name type="scientific">Anaeromyxobacter diazotrophicus</name>
    <dbReference type="NCBI Taxonomy" id="2590199"/>
    <lineage>
        <taxon>Bacteria</taxon>
        <taxon>Pseudomonadati</taxon>
        <taxon>Myxococcota</taxon>
        <taxon>Myxococcia</taxon>
        <taxon>Myxococcales</taxon>
        <taxon>Cystobacterineae</taxon>
        <taxon>Anaeromyxobacteraceae</taxon>
        <taxon>Anaeromyxobacter</taxon>
    </lineage>
</organism>
<sequence length="219" mass="22560">MDPWTLLQLADSALPTGGFAHSGGLEAALQLGRCGGPEGLARFVDEALWSAGSAALPFVSAAHAEPARFAALDLRCDASLPSAVQNRASRLQGQAFLRAAAAVRPERVARLGAEAERGGTPGHHAPVFGAVLGLLGAEPGVARSLFLFQTARGVLSAAVRLGAAGPLEVQGLLALARRTGEAVSAATAGRAPEEAASTSPLLDLWQAHQDRLYSRLFRS</sequence>
<evidence type="ECO:0000256" key="3">
    <source>
        <dbReference type="HAMAP-Rule" id="MF_01385"/>
    </source>
</evidence>
<comment type="subcellular location">
    <subcellularLocation>
        <location evidence="3">Cytoplasm</location>
    </subcellularLocation>
</comment>
<evidence type="ECO:0000313" key="5">
    <source>
        <dbReference type="Proteomes" id="UP000503640"/>
    </source>
</evidence>
<evidence type="ECO:0000313" key="4">
    <source>
        <dbReference type="EMBL" id="GEJ55448.1"/>
    </source>
</evidence>
<dbReference type="GO" id="GO:0005737">
    <property type="term" value="C:cytoplasm"/>
    <property type="evidence" value="ECO:0007669"/>
    <property type="project" value="UniProtKB-SubCell"/>
</dbReference>
<dbReference type="RefSeq" id="WP_176062245.1">
    <property type="nucleotide sequence ID" value="NZ_BJTG01000001.1"/>
</dbReference>
<comment type="similarity">
    <text evidence="3">Belongs to the UreF family.</text>
</comment>
<evidence type="ECO:0000256" key="2">
    <source>
        <dbReference type="ARBA" id="ARBA00023186"/>
    </source>
</evidence>
<dbReference type="HAMAP" id="MF_01385">
    <property type="entry name" value="UreF"/>
    <property type="match status" value="1"/>
</dbReference>